<sequence length="137" mass="14794">MRPGRGLLLAEALPDRWGVARARPRARPPGPKWREAARSGDPPHRIAALHVPVPHYAARRAIKAFKDPWVNNPPNPTPPNRPRPPGTPSPGRVVIPTRLDSGPVPRHMLAATTPSQTCDGPRPGVAILIEGLTTKEA</sequence>
<gene>
    <name evidence="2" type="ORF">GCM10010389_32200</name>
</gene>
<evidence type="ECO:0000256" key="1">
    <source>
        <dbReference type="SAM" id="MobiDB-lite"/>
    </source>
</evidence>
<name>A0A918VE31_9ACTN</name>
<dbReference type="AlphaFoldDB" id="A0A918VE31"/>
<protein>
    <submittedName>
        <fullName evidence="2">Uncharacterized protein</fullName>
    </submittedName>
</protein>
<comment type="caution">
    <text evidence="2">The sequence shown here is derived from an EMBL/GenBank/DDBJ whole genome shotgun (WGS) entry which is preliminary data.</text>
</comment>
<evidence type="ECO:0000313" key="2">
    <source>
        <dbReference type="EMBL" id="GGZ91237.1"/>
    </source>
</evidence>
<dbReference type="EMBL" id="BMWH01000011">
    <property type="protein sequence ID" value="GGZ91237.1"/>
    <property type="molecule type" value="Genomic_DNA"/>
</dbReference>
<evidence type="ECO:0000313" key="3">
    <source>
        <dbReference type="Proteomes" id="UP000623010"/>
    </source>
</evidence>
<reference evidence="2" key="2">
    <citation type="submission" date="2020-09" db="EMBL/GenBank/DDBJ databases">
        <authorList>
            <person name="Sun Q."/>
            <person name="Ohkuma M."/>
        </authorList>
    </citation>
    <scope>NUCLEOTIDE SEQUENCE</scope>
    <source>
        <strain evidence="2">JCM 5016</strain>
    </source>
</reference>
<accession>A0A918VE31</accession>
<keyword evidence="3" id="KW-1185">Reference proteome</keyword>
<organism evidence="2 3">
    <name type="scientific">Streptomyces echinoruber</name>
    <dbReference type="NCBI Taxonomy" id="68898"/>
    <lineage>
        <taxon>Bacteria</taxon>
        <taxon>Bacillati</taxon>
        <taxon>Actinomycetota</taxon>
        <taxon>Actinomycetes</taxon>
        <taxon>Kitasatosporales</taxon>
        <taxon>Streptomycetaceae</taxon>
        <taxon>Streptomyces</taxon>
    </lineage>
</organism>
<feature type="compositionally biased region" description="Pro residues" evidence="1">
    <location>
        <begin position="71"/>
        <end position="88"/>
    </location>
</feature>
<feature type="compositionally biased region" description="Basic and acidic residues" evidence="1">
    <location>
        <begin position="32"/>
        <end position="44"/>
    </location>
</feature>
<feature type="region of interest" description="Disordered" evidence="1">
    <location>
        <begin position="66"/>
        <end position="106"/>
    </location>
</feature>
<feature type="region of interest" description="Disordered" evidence="1">
    <location>
        <begin position="21"/>
        <end position="44"/>
    </location>
</feature>
<proteinExistence type="predicted"/>
<reference evidence="2" key="1">
    <citation type="journal article" date="2014" name="Int. J. Syst. Evol. Microbiol.">
        <title>Complete genome sequence of Corynebacterium casei LMG S-19264T (=DSM 44701T), isolated from a smear-ripened cheese.</title>
        <authorList>
            <consortium name="US DOE Joint Genome Institute (JGI-PGF)"/>
            <person name="Walter F."/>
            <person name="Albersmeier A."/>
            <person name="Kalinowski J."/>
            <person name="Ruckert C."/>
        </authorList>
    </citation>
    <scope>NUCLEOTIDE SEQUENCE</scope>
    <source>
        <strain evidence="2">JCM 5016</strain>
    </source>
</reference>
<dbReference type="Proteomes" id="UP000623010">
    <property type="component" value="Unassembled WGS sequence"/>
</dbReference>